<accession>A0AAV2STS8</accession>
<sequence>GTSSRTPSHPYTWDSPIFTWGDDDETKADEQQELLGGMCEANTTRTTVVMKLKKDVDITLSPMGLESAQLMLEALTPVLEGLHPMTIVNQTHMEALDSVAQHNTLKKERYMYWWRLRDKKVAGTPEQSAVLSTTYLESCFKQMHGNVTVPKVNITLLQASVVEEVISFSALDNIRDLTCVSLFSVCLDNVSLQFYSGHQSNKSVQMYMRNPHDPIVQKK</sequence>
<feature type="region of interest" description="Disordered" evidence="1">
    <location>
        <begin position="1"/>
        <end position="22"/>
    </location>
</feature>
<dbReference type="EMBL" id="CAXKWB010129333">
    <property type="protein sequence ID" value="CAL4241100.1"/>
    <property type="molecule type" value="Genomic_DNA"/>
</dbReference>
<evidence type="ECO:0000313" key="4">
    <source>
        <dbReference type="Proteomes" id="UP001497623"/>
    </source>
</evidence>
<feature type="non-terminal residue" evidence="3">
    <location>
        <position position="1"/>
    </location>
</feature>
<proteinExistence type="predicted"/>
<dbReference type="InterPro" id="IPR033616">
    <property type="entry name" value="BLTP1"/>
</dbReference>
<comment type="caution">
    <text evidence="3">The sequence shown here is derived from an EMBL/GenBank/DDBJ whole genome shotgun (WGS) entry which is preliminary data.</text>
</comment>
<dbReference type="Pfam" id="PF25039">
    <property type="entry name" value="BLTP1_M"/>
    <property type="match status" value="1"/>
</dbReference>
<gene>
    <name evidence="3" type="ORF">MNOR_LOCUS40677</name>
</gene>
<dbReference type="GO" id="GO:0048488">
    <property type="term" value="P:synaptic vesicle endocytosis"/>
    <property type="evidence" value="ECO:0007669"/>
    <property type="project" value="TreeGrafter"/>
</dbReference>
<dbReference type="AlphaFoldDB" id="A0AAV2STS8"/>
<dbReference type="Proteomes" id="UP001497623">
    <property type="component" value="Unassembled WGS sequence"/>
</dbReference>
<reference evidence="3 4" key="1">
    <citation type="submission" date="2024-05" db="EMBL/GenBank/DDBJ databases">
        <authorList>
            <person name="Wallberg A."/>
        </authorList>
    </citation>
    <scope>NUCLEOTIDE SEQUENCE [LARGE SCALE GENOMIC DNA]</scope>
</reference>
<dbReference type="PANTHER" id="PTHR31640:SF1">
    <property type="entry name" value="BRIDGE-LIKE LIPID TRANSFER PROTEIN FAMILY MEMBER 1"/>
    <property type="match status" value="1"/>
</dbReference>
<evidence type="ECO:0000259" key="2">
    <source>
        <dbReference type="Pfam" id="PF25039"/>
    </source>
</evidence>
<evidence type="ECO:0000256" key="1">
    <source>
        <dbReference type="SAM" id="MobiDB-lite"/>
    </source>
</evidence>
<feature type="non-terminal residue" evidence="3">
    <location>
        <position position="219"/>
    </location>
</feature>
<dbReference type="InterPro" id="IPR056741">
    <property type="entry name" value="BLTP1_M"/>
</dbReference>
<organism evidence="3 4">
    <name type="scientific">Meganyctiphanes norvegica</name>
    <name type="common">Northern krill</name>
    <name type="synonym">Thysanopoda norvegica</name>
    <dbReference type="NCBI Taxonomy" id="48144"/>
    <lineage>
        <taxon>Eukaryota</taxon>
        <taxon>Metazoa</taxon>
        <taxon>Ecdysozoa</taxon>
        <taxon>Arthropoda</taxon>
        <taxon>Crustacea</taxon>
        <taxon>Multicrustacea</taxon>
        <taxon>Malacostraca</taxon>
        <taxon>Eumalacostraca</taxon>
        <taxon>Eucarida</taxon>
        <taxon>Euphausiacea</taxon>
        <taxon>Euphausiidae</taxon>
        <taxon>Meganyctiphanes</taxon>
    </lineage>
</organism>
<dbReference type="PANTHER" id="PTHR31640">
    <property type="entry name" value="TRANSMEMBRANE PROTEIN KIAA1109"/>
    <property type="match status" value="1"/>
</dbReference>
<dbReference type="GO" id="GO:0098793">
    <property type="term" value="C:presynapse"/>
    <property type="evidence" value="ECO:0007669"/>
    <property type="project" value="GOC"/>
</dbReference>
<protein>
    <recommendedName>
        <fullName evidence="2">Bridge-like lipid transfer protein family member 1 middle region domain-containing protein</fullName>
    </recommendedName>
</protein>
<keyword evidence="4" id="KW-1185">Reference proteome</keyword>
<evidence type="ECO:0000313" key="3">
    <source>
        <dbReference type="EMBL" id="CAL4241100.1"/>
    </source>
</evidence>
<feature type="domain" description="Bridge-like lipid transfer protein family member 1 middle region" evidence="2">
    <location>
        <begin position="44"/>
        <end position="194"/>
    </location>
</feature>
<name>A0AAV2STS8_MEGNR</name>